<evidence type="ECO:0000313" key="2">
    <source>
        <dbReference type="EMBL" id="PPQ93450.1"/>
    </source>
</evidence>
<evidence type="ECO:0000256" key="1">
    <source>
        <dbReference type="SAM" id="MobiDB-lite"/>
    </source>
</evidence>
<protein>
    <submittedName>
        <fullName evidence="2">Uncharacterized protein</fullName>
    </submittedName>
</protein>
<reference evidence="2 3" key="1">
    <citation type="journal article" date="2018" name="Evol. Lett.">
        <title>Horizontal gene cluster transfer increased hallucinogenic mushroom diversity.</title>
        <authorList>
            <person name="Reynolds H.T."/>
            <person name="Vijayakumar V."/>
            <person name="Gluck-Thaler E."/>
            <person name="Korotkin H.B."/>
            <person name="Matheny P.B."/>
            <person name="Slot J.C."/>
        </authorList>
    </citation>
    <scope>NUCLEOTIDE SEQUENCE [LARGE SCALE GENOMIC DNA]</scope>
    <source>
        <strain evidence="2 3">2631</strain>
    </source>
</reference>
<dbReference type="EMBL" id="NHYD01000750">
    <property type="protein sequence ID" value="PPQ93450.1"/>
    <property type="molecule type" value="Genomic_DNA"/>
</dbReference>
<comment type="caution">
    <text evidence="2">The sequence shown here is derived from an EMBL/GenBank/DDBJ whole genome shotgun (WGS) entry which is preliminary data.</text>
</comment>
<name>A0A409XRV7_PSICY</name>
<feature type="region of interest" description="Disordered" evidence="1">
    <location>
        <begin position="217"/>
        <end position="240"/>
    </location>
</feature>
<organism evidence="2 3">
    <name type="scientific">Psilocybe cyanescens</name>
    <dbReference type="NCBI Taxonomy" id="93625"/>
    <lineage>
        <taxon>Eukaryota</taxon>
        <taxon>Fungi</taxon>
        <taxon>Dikarya</taxon>
        <taxon>Basidiomycota</taxon>
        <taxon>Agaricomycotina</taxon>
        <taxon>Agaricomycetes</taxon>
        <taxon>Agaricomycetidae</taxon>
        <taxon>Agaricales</taxon>
        <taxon>Agaricineae</taxon>
        <taxon>Strophariaceae</taxon>
        <taxon>Psilocybe</taxon>
    </lineage>
</organism>
<feature type="compositionally biased region" description="Basic and acidic residues" evidence="1">
    <location>
        <begin position="92"/>
        <end position="110"/>
    </location>
</feature>
<accession>A0A409XRV7</accession>
<keyword evidence="3" id="KW-1185">Reference proteome</keyword>
<evidence type="ECO:0000313" key="3">
    <source>
        <dbReference type="Proteomes" id="UP000283269"/>
    </source>
</evidence>
<sequence length="251" mass="25177">MLHSLDAPLSLTLSISSLSSLMPASTLPPLSPSLSSSLTLATSTVFLHPHGHALKNVHFLSQDTDITTVKIFNHSTRPMSLLFTNASGAGEGGKESGNKTETETEGKESRTGGFGGFGGFGGRQWGAWGRWGSVGRSASAGAGAPGGSAATGGGARGSYPFPKVAASVRRSQSSAGGGGGNCENSRGPAACIAAGLGTVECSRGSKDSQQHHMLLETEPLSRGGDDGAGEDNEGPAARDAAGLGTINIVKV</sequence>
<feature type="region of interest" description="Disordered" evidence="1">
    <location>
        <begin position="84"/>
        <end position="116"/>
    </location>
</feature>
<dbReference type="Proteomes" id="UP000283269">
    <property type="component" value="Unassembled WGS sequence"/>
</dbReference>
<dbReference type="InParanoid" id="A0A409XRV7"/>
<gene>
    <name evidence="2" type="ORF">CVT25_004521</name>
</gene>
<dbReference type="AlphaFoldDB" id="A0A409XRV7"/>
<proteinExistence type="predicted"/>